<proteinExistence type="predicted"/>
<dbReference type="Gene3D" id="3.40.30.10">
    <property type="entry name" value="Glutaredoxin"/>
    <property type="match status" value="1"/>
</dbReference>
<accession>A0A381Q0S7</accession>
<protein>
    <recommendedName>
        <fullName evidence="2">Alkyl hydroperoxide reductase subunit C/ Thiol specific antioxidant domain-containing protein</fullName>
    </recommendedName>
</protein>
<reference evidence="1" key="1">
    <citation type="submission" date="2018-05" db="EMBL/GenBank/DDBJ databases">
        <authorList>
            <person name="Lanie J.A."/>
            <person name="Ng W.-L."/>
            <person name="Kazmierczak K.M."/>
            <person name="Andrzejewski T.M."/>
            <person name="Davidsen T.M."/>
            <person name="Wayne K.J."/>
            <person name="Tettelin H."/>
            <person name="Glass J.I."/>
            <person name="Rusch D."/>
            <person name="Podicherti R."/>
            <person name="Tsui H.-C.T."/>
            <person name="Winkler M.E."/>
        </authorList>
    </citation>
    <scope>NUCLEOTIDE SEQUENCE</scope>
</reference>
<name>A0A381Q0S7_9ZZZZ</name>
<dbReference type="AlphaFoldDB" id="A0A381Q0S7"/>
<organism evidence="1">
    <name type="scientific">marine metagenome</name>
    <dbReference type="NCBI Taxonomy" id="408172"/>
    <lineage>
        <taxon>unclassified sequences</taxon>
        <taxon>metagenomes</taxon>
        <taxon>ecological metagenomes</taxon>
    </lineage>
</organism>
<evidence type="ECO:0000313" key="1">
    <source>
        <dbReference type="EMBL" id="SUZ72474.1"/>
    </source>
</evidence>
<gene>
    <name evidence="1" type="ORF">METZ01_LOCUS25328</name>
</gene>
<dbReference type="SUPFAM" id="SSF52833">
    <property type="entry name" value="Thioredoxin-like"/>
    <property type="match status" value="1"/>
</dbReference>
<sequence length="67" mass="7390">MLSDPERAVGAAYDVARSADHKAAAWARRVSYLIDPDGLIAKSYDFRDSPDLSEHAQEVLDDINNLS</sequence>
<evidence type="ECO:0008006" key="2">
    <source>
        <dbReference type="Google" id="ProtNLM"/>
    </source>
</evidence>
<dbReference type="EMBL" id="UINC01001150">
    <property type="protein sequence ID" value="SUZ72474.1"/>
    <property type="molecule type" value="Genomic_DNA"/>
</dbReference>
<dbReference type="InterPro" id="IPR036249">
    <property type="entry name" value="Thioredoxin-like_sf"/>
</dbReference>